<evidence type="ECO:0000256" key="1">
    <source>
        <dbReference type="ARBA" id="ARBA00022679"/>
    </source>
</evidence>
<evidence type="ECO:0000259" key="2">
    <source>
        <dbReference type="Pfam" id="PF26334"/>
    </source>
</evidence>
<feature type="domain" description="Glucosyltransferase 3-like N-terminal" evidence="2">
    <location>
        <begin position="12"/>
        <end position="144"/>
    </location>
</feature>
<dbReference type="InterPro" id="IPR058592">
    <property type="entry name" value="Gtf3_C"/>
</dbReference>
<sequence>MIFFNDLSLIGNHAGFKAKYDALKIAEKNNLDIKTIPLSIKGFWGRIISSIRLSMYLLSLSSRDRIIFNYPLAKPYNFIILVIMRLRNFKSYFLVHDVDSLRGHEQKRNNLLTCAQGLIVHNERMFDLLLQEGIEPQRMVNLGIFDYLIPEDDAYFSPKTDSNCAVVVAGNLSPVKARYLYDWNPNFNVFLFGINLSAKVSKMMSYRGVFDSNDPSELLKLDDYKCYGLVWDGDSVDTCSGNYGEYLRFNNPHKLSLYLTLGIPVIVWKESALSSYVELNNCGFSISSLNELDFILNDNKEYYKHIMSAKNIGRKLRVGDYLSESLKKLI</sequence>
<protein>
    <recommendedName>
        <fullName evidence="6">Beta-1,6-galactofuranosyltransferase</fullName>
    </recommendedName>
</protein>
<evidence type="ECO:0000259" key="3">
    <source>
        <dbReference type="Pfam" id="PF26337"/>
    </source>
</evidence>
<evidence type="ECO:0000313" key="4">
    <source>
        <dbReference type="EMBL" id="MCD1124777.1"/>
    </source>
</evidence>
<dbReference type="EMBL" id="JAJNAG010000002">
    <property type="protein sequence ID" value="MCD1124777.1"/>
    <property type="molecule type" value="Genomic_DNA"/>
</dbReference>
<dbReference type="PIRSF" id="PIRSF007023">
    <property type="entry name" value="UDP-Galf_transf"/>
    <property type="match status" value="1"/>
</dbReference>
<dbReference type="Pfam" id="PF26337">
    <property type="entry name" value="Gtf3_C"/>
    <property type="match status" value="1"/>
</dbReference>
<dbReference type="Pfam" id="PF26334">
    <property type="entry name" value="Gtf3_N"/>
    <property type="match status" value="1"/>
</dbReference>
<organism evidence="4 5">
    <name type="scientific">Limnobaculum eriocheiris</name>
    <dbReference type="NCBI Taxonomy" id="2897391"/>
    <lineage>
        <taxon>Bacteria</taxon>
        <taxon>Pseudomonadati</taxon>
        <taxon>Pseudomonadota</taxon>
        <taxon>Gammaproteobacteria</taxon>
        <taxon>Enterobacterales</taxon>
        <taxon>Budviciaceae</taxon>
        <taxon>Limnobaculum</taxon>
    </lineage>
</organism>
<feature type="domain" description="Glucosyltransferase 3-like C-terminal" evidence="3">
    <location>
        <begin position="166"/>
        <end position="328"/>
    </location>
</feature>
<evidence type="ECO:0000313" key="5">
    <source>
        <dbReference type="Proteomes" id="UP001139171"/>
    </source>
</evidence>
<keyword evidence="1" id="KW-0808">Transferase</keyword>
<comment type="caution">
    <text evidence="4">The sequence shown here is derived from an EMBL/GenBank/DDBJ whole genome shotgun (WGS) entry which is preliminary data.</text>
</comment>
<keyword evidence="5" id="KW-1185">Reference proteome</keyword>
<name>A0A9X1SNB4_9GAMM</name>
<proteinExistence type="predicted"/>
<dbReference type="RefSeq" id="WP_230607787.1">
    <property type="nucleotide sequence ID" value="NZ_JAJNAG010000002.1"/>
</dbReference>
<reference evidence="4" key="1">
    <citation type="submission" date="2021-11" db="EMBL/GenBank/DDBJ databases">
        <title>Jinshanibacter sp. isolated from one year old Eriocheir sinensis.</title>
        <authorList>
            <person name="Li J.-Y."/>
            <person name="He W."/>
            <person name="Gao T.-H."/>
        </authorList>
    </citation>
    <scope>NUCLEOTIDE SEQUENCE</scope>
    <source>
        <strain evidence="4">LJY008</strain>
    </source>
</reference>
<dbReference type="Gene3D" id="3.40.50.2000">
    <property type="entry name" value="Glycogen Phosphorylase B"/>
    <property type="match status" value="2"/>
</dbReference>
<dbReference type="AlphaFoldDB" id="A0A9X1SNB4"/>
<evidence type="ECO:0008006" key="6">
    <source>
        <dbReference type="Google" id="ProtNLM"/>
    </source>
</evidence>
<accession>A0A9X1SNB4</accession>
<dbReference type="Proteomes" id="UP001139171">
    <property type="component" value="Unassembled WGS sequence"/>
</dbReference>
<dbReference type="InterPro" id="IPR058591">
    <property type="entry name" value="Gtf3_N"/>
</dbReference>
<gene>
    <name evidence="4" type="ORF">LPW36_01790</name>
</gene>